<dbReference type="eggNOG" id="ENOG5033YCU">
    <property type="taxonomic scope" value="Bacteria"/>
</dbReference>
<name>M0QLW7_9ACTN</name>
<organism evidence="1 2">
    <name type="scientific">Gordonia soli NBRC 108243</name>
    <dbReference type="NCBI Taxonomy" id="1223545"/>
    <lineage>
        <taxon>Bacteria</taxon>
        <taxon>Bacillati</taxon>
        <taxon>Actinomycetota</taxon>
        <taxon>Actinomycetes</taxon>
        <taxon>Mycobacteriales</taxon>
        <taxon>Gordoniaceae</taxon>
        <taxon>Gordonia</taxon>
    </lineage>
</organism>
<dbReference type="EMBL" id="BANX01000024">
    <property type="protein sequence ID" value="GAC69394.1"/>
    <property type="molecule type" value="Genomic_DNA"/>
</dbReference>
<protein>
    <submittedName>
        <fullName evidence="1">Uncharacterized protein</fullName>
    </submittedName>
</protein>
<comment type="caution">
    <text evidence="1">The sequence shown here is derived from an EMBL/GenBank/DDBJ whole genome shotgun (WGS) entry which is preliminary data.</text>
</comment>
<accession>M0QLW7</accession>
<dbReference type="Proteomes" id="UP000011666">
    <property type="component" value="Unassembled WGS sequence"/>
</dbReference>
<proteinExistence type="predicted"/>
<evidence type="ECO:0000313" key="2">
    <source>
        <dbReference type="Proteomes" id="UP000011666"/>
    </source>
</evidence>
<dbReference type="AlphaFoldDB" id="M0QLW7"/>
<dbReference type="OrthoDB" id="4623481at2"/>
<dbReference type="RefSeq" id="WP_007622438.1">
    <property type="nucleotide sequence ID" value="NZ_BANX01000024.1"/>
</dbReference>
<evidence type="ECO:0000313" key="1">
    <source>
        <dbReference type="EMBL" id="GAC69394.1"/>
    </source>
</evidence>
<reference evidence="1 2" key="1">
    <citation type="submission" date="2013-01" db="EMBL/GenBank/DDBJ databases">
        <title>Whole genome shotgun sequence of Gordonia soli NBRC 108243.</title>
        <authorList>
            <person name="Isaki-Nakamura S."/>
            <person name="Hosoyama A."/>
            <person name="Tsuchikane K."/>
            <person name="Ando Y."/>
            <person name="Baba S."/>
            <person name="Ohji S."/>
            <person name="Hamada M."/>
            <person name="Tamura T."/>
            <person name="Yamazoe A."/>
            <person name="Yamazaki S."/>
            <person name="Fujita N."/>
        </authorList>
    </citation>
    <scope>NUCLEOTIDE SEQUENCE [LARGE SCALE GENOMIC DNA]</scope>
    <source>
        <strain evidence="1 2">NBRC 108243</strain>
    </source>
</reference>
<gene>
    <name evidence="1" type="ORF">GS4_24_00400</name>
</gene>
<keyword evidence="2" id="KW-1185">Reference proteome</keyword>
<sequence length="133" mass="13867">MTAAGTLLTRVAALAAEIGTVDTTDDESVVVQVGTTRASLRVLTLAPGLEVLSVTQLIAVNLPNTEALRTDVENCDAELSFGALRRSEPQGVTTDVLQYYTFPAGSLEDVPLLTIVHIVLSAGSDVADRLTGA</sequence>
<dbReference type="STRING" id="1223545.GS4_24_00400"/>